<sequence>MTLTDWPVYLSDRTFYIRDSAYDSYVLLEAANVPDNYFQHDGTQFILSKQSSIAESSFKLLVCDLQIKNIVSVTSYSVNITIDSYLLNLTMPTNLVIKCKDRSNKTSLYNFTGNSAYITSLHSSTVYEFYPGLKNEFGFYVFGNAFNFQTNNESHIDSHVHGFIEGNVLNISLALNGSGYNVTIDYFFPPFLTFTSDNVPFGFFKINSNQTKYSFPEYFNTNVVVISSITLFLNKRNCLGGFPIEIPIKLSYQNKINEMKAVTMAYQISLPCLENFSKISKDKNALREYYGRGILVNADNSYLYICMNQNVESSKPACFFSNIPGDFMIDLDIRVGCVLGRHLITKELYAIHRNQKLYLYFNTDNKKWLGLTIRQFEKISTNLDNQAMKNFEMDEDQYYTFGVNEWMGNAEGLFYRNNSLSLWTQRVKWNH</sequence>
<evidence type="ECO:0000313" key="1">
    <source>
        <dbReference type="Proteomes" id="UP001652625"/>
    </source>
</evidence>
<evidence type="ECO:0000313" key="3">
    <source>
        <dbReference type="RefSeq" id="XP_065667005.1"/>
    </source>
</evidence>
<evidence type="ECO:0000313" key="2">
    <source>
        <dbReference type="RefSeq" id="XP_065667004.1"/>
    </source>
</evidence>
<organism evidence="1 4">
    <name type="scientific">Hydra vulgaris</name>
    <name type="common">Hydra</name>
    <name type="synonym">Hydra attenuata</name>
    <dbReference type="NCBI Taxonomy" id="6087"/>
    <lineage>
        <taxon>Eukaryota</taxon>
        <taxon>Metazoa</taxon>
        <taxon>Cnidaria</taxon>
        <taxon>Hydrozoa</taxon>
        <taxon>Hydroidolina</taxon>
        <taxon>Anthoathecata</taxon>
        <taxon>Aplanulata</taxon>
        <taxon>Hydridae</taxon>
        <taxon>Hydra</taxon>
    </lineage>
</organism>
<gene>
    <name evidence="2 3 4" type="primary">LOC136087618</name>
</gene>
<accession>A0ABM4CYF5</accession>
<reference evidence="2 3" key="1">
    <citation type="submission" date="2025-05" db="UniProtKB">
        <authorList>
            <consortium name="RefSeq"/>
        </authorList>
    </citation>
    <scope>IDENTIFICATION</scope>
</reference>
<protein>
    <submittedName>
        <fullName evidence="2 3">Uncharacterized protein LOC136087618</fullName>
    </submittedName>
</protein>
<dbReference type="RefSeq" id="XP_065667006.1">
    <property type="nucleotide sequence ID" value="XM_065810934.1"/>
</dbReference>
<proteinExistence type="predicted"/>
<dbReference type="RefSeq" id="XP_065667004.1">
    <property type="nucleotide sequence ID" value="XM_065810932.1"/>
</dbReference>
<name>A0ABM4CYF5_HYDVU</name>
<dbReference type="Proteomes" id="UP001652625">
    <property type="component" value="Chromosome 11"/>
</dbReference>
<dbReference type="GeneID" id="136087618"/>
<keyword evidence="1" id="KW-1185">Reference proteome</keyword>
<dbReference type="RefSeq" id="XP_065667005.1">
    <property type="nucleotide sequence ID" value="XM_065810933.1"/>
</dbReference>
<evidence type="ECO:0000313" key="4">
    <source>
        <dbReference type="RefSeq" id="XP_065667006.1"/>
    </source>
</evidence>